<feature type="transmembrane region" description="Helical" evidence="1">
    <location>
        <begin position="357"/>
        <end position="377"/>
    </location>
</feature>
<protein>
    <submittedName>
        <fullName evidence="2">Uncharacterized iron-regulated membrane protein</fullName>
    </submittedName>
</protein>
<dbReference type="EMBL" id="FOXH01000001">
    <property type="protein sequence ID" value="SFP15537.1"/>
    <property type="molecule type" value="Genomic_DNA"/>
</dbReference>
<dbReference type="PANTHER" id="PTHR34219:SF3">
    <property type="entry name" value="BLL7967 PROTEIN"/>
    <property type="match status" value="1"/>
</dbReference>
<gene>
    <name evidence="2" type="ORF">SAMN04515674_101551</name>
</gene>
<evidence type="ECO:0000256" key="1">
    <source>
        <dbReference type="SAM" id="Phobius"/>
    </source>
</evidence>
<dbReference type="Proteomes" id="UP000199306">
    <property type="component" value="Unassembled WGS sequence"/>
</dbReference>
<keyword evidence="1" id="KW-1133">Transmembrane helix</keyword>
<name>A0A1I5N1G3_9BACT</name>
<dbReference type="InterPro" id="IPR005625">
    <property type="entry name" value="PepSY-ass_TM"/>
</dbReference>
<accession>A0A1I5N1G3</accession>
<sequence length="546" mass="61689">MKLKGLPNRAYNILFHTHTVSGIAISFALYVIFFAGAFTLFRNEFYQWENPEARIPLVKTIDYNAVVDQIKAENPAFKTENDIRMVLPTEANPLLLVRGQLSKNKKEVEYFEAIYNPVKKTYTLSKGNEGAASTIGETLFRLHYLQQIPAVGMYLAGLVALFFAFASITGLLIHWRNIFSKFYGFSLKGSWKQIWTNSHTVFGLLGLPFQLMYAITGTFYIFSILILIPGVLAFYGGNQKKALDILRPDGAIVLKDSSPQKSYKGAVLKTISQLEKENPDFGISSLSIRHYDREDAILTARISKSENFTGNGMITVSLKDGKKLINIIPGSKTYVQSVLEGIGRLHFGEFGGIFLKTIYFILALFTCFVILSGVLIWKEARNKKEYTAKQKKFHHRVTMWYLSVCLMMLPAIALLFILEQTIALNSHRHTFYVNTAFFSIWFLLTIRGATGLKEERKLMKFTLILLGIFSVFIPLINGLMTGDWIWTSAVQGNFYVMGVDLFWLVTGIVSFGILYLMDRNSNRAISLKGSLNSSSIRQKPANKAEV</sequence>
<keyword evidence="3" id="KW-1185">Reference proteome</keyword>
<feature type="transmembrane region" description="Helical" evidence="1">
    <location>
        <begin position="494"/>
        <end position="517"/>
    </location>
</feature>
<reference evidence="2 3" key="1">
    <citation type="submission" date="2016-10" db="EMBL/GenBank/DDBJ databases">
        <authorList>
            <person name="de Groot N.N."/>
        </authorList>
    </citation>
    <scope>NUCLEOTIDE SEQUENCE [LARGE SCALE GENOMIC DNA]</scope>
    <source>
        <strain evidence="3">E92,LMG 26720,CCM 7988</strain>
    </source>
</reference>
<feature type="transmembrane region" description="Helical" evidence="1">
    <location>
        <begin position="151"/>
        <end position="174"/>
    </location>
</feature>
<feature type="transmembrane region" description="Helical" evidence="1">
    <location>
        <begin position="219"/>
        <end position="237"/>
    </location>
</feature>
<keyword evidence="1" id="KW-0812">Transmembrane</keyword>
<dbReference type="AlphaFoldDB" id="A0A1I5N1G3"/>
<keyword evidence="1" id="KW-0472">Membrane</keyword>
<feature type="transmembrane region" description="Helical" evidence="1">
    <location>
        <begin position="430"/>
        <end position="449"/>
    </location>
</feature>
<feature type="transmembrane region" description="Helical" evidence="1">
    <location>
        <begin position="461"/>
        <end position="482"/>
    </location>
</feature>
<evidence type="ECO:0000313" key="2">
    <source>
        <dbReference type="EMBL" id="SFP15537.1"/>
    </source>
</evidence>
<evidence type="ECO:0000313" key="3">
    <source>
        <dbReference type="Proteomes" id="UP000199306"/>
    </source>
</evidence>
<dbReference type="PANTHER" id="PTHR34219">
    <property type="entry name" value="IRON-REGULATED INNER MEMBRANE PROTEIN-RELATED"/>
    <property type="match status" value="1"/>
</dbReference>
<dbReference type="Pfam" id="PF03929">
    <property type="entry name" value="PepSY_TM"/>
    <property type="match status" value="1"/>
</dbReference>
<proteinExistence type="predicted"/>
<dbReference type="STRING" id="1079859.SAMN04515674_101551"/>
<feature type="transmembrane region" description="Helical" evidence="1">
    <location>
        <begin position="398"/>
        <end position="418"/>
    </location>
</feature>
<organism evidence="2 3">
    <name type="scientific">Pseudarcicella hirudinis</name>
    <dbReference type="NCBI Taxonomy" id="1079859"/>
    <lineage>
        <taxon>Bacteria</taxon>
        <taxon>Pseudomonadati</taxon>
        <taxon>Bacteroidota</taxon>
        <taxon>Cytophagia</taxon>
        <taxon>Cytophagales</taxon>
        <taxon>Flectobacillaceae</taxon>
        <taxon>Pseudarcicella</taxon>
    </lineage>
</organism>
<feature type="transmembrane region" description="Helical" evidence="1">
    <location>
        <begin position="20"/>
        <end position="41"/>
    </location>
</feature>
<dbReference type="RefSeq" id="WP_177219286.1">
    <property type="nucleotide sequence ID" value="NZ_FOXH01000001.1"/>
</dbReference>